<organism evidence="4 5">
    <name type="scientific">Pelobates cultripes</name>
    <name type="common">Western spadefoot toad</name>
    <dbReference type="NCBI Taxonomy" id="61616"/>
    <lineage>
        <taxon>Eukaryota</taxon>
        <taxon>Metazoa</taxon>
        <taxon>Chordata</taxon>
        <taxon>Craniata</taxon>
        <taxon>Vertebrata</taxon>
        <taxon>Euteleostomi</taxon>
        <taxon>Amphibia</taxon>
        <taxon>Batrachia</taxon>
        <taxon>Anura</taxon>
        <taxon>Pelobatoidea</taxon>
        <taxon>Pelobatidae</taxon>
        <taxon>Pelobates</taxon>
    </lineage>
</organism>
<feature type="chain" id="PRO_5042267444" evidence="3">
    <location>
        <begin position="25"/>
        <end position="290"/>
    </location>
</feature>
<feature type="region of interest" description="Disordered" evidence="1">
    <location>
        <begin position="247"/>
        <end position="267"/>
    </location>
</feature>
<keyword evidence="5" id="KW-1185">Reference proteome</keyword>
<feature type="region of interest" description="Disordered" evidence="1">
    <location>
        <begin position="142"/>
        <end position="166"/>
    </location>
</feature>
<feature type="signal peptide" evidence="3">
    <location>
        <begin position="1"/>
        <end position="24"/>
    </location>
</feature>
<dbReference type="AlphaFoldDB" id="A0AAD1SL12"/>
<dbReference type="EMBL" id="OW240917">
    <property type="protein sequence ID" value="CAH2301264.1"/>
    <property type="molecule type" value="Genomic_DNA"/>
</dbReference>
<accession>A0AAD1SL12</accession>
<protein>
    <submittedName>
        <fullName evidence="4">Uncharacterized protein</fullName>
    </submittedName>
</protein>
<gene>
    <name evidence="4" type="ORF">PECUL_23A053827</name>
</gene>
<evidence type="ECO:0000256" key="2">
    <source>
        <dbReference type="SAM" id="Phobius"/>
    </source>
</evidence>
<evidence type="ECO:0000256" key="1">
    <source>
        <dbReference type="SAM" id="MobiDB-lite"/>
    </source>
</evidence>
<name>A0AAD1SL12_PELCU</name>
<evidence type="ECO:0000256" key="3">
    <source>
        <dbReference type="SAM" id="SignalP"/>
    </source>
</evidence>
<sequence length="290" mass="30695">MSQRIMKSLVAVVLFLSVFSLVSGNSITSTRLPTPTGTITTLKVITTSSISSGSSSDGTTTTPKIITTSSISTRSSPDGIFTTASPNASVSITLTQNTTEGNNQTRFEAETSTNPYSNTTADNITSPSTNKIITTLSKASNTSDETGISYASTSKTPSAAIQPTNIHPTLQQATKKTGIQLEESATKKSSINPKSNSNTQEQEDEKKQQTLNRKGLLIGVGCVVAVIVSVVLVFLCKICRKKPQAAENAGSKVSPQNKESVKLLSVKTSPADSDVKRMALPHQLDYIDEC</sequence>
<dbReference type="Proteomes" id="UP001295444">
    <property type="component" value="Chromosome 06"/>
</dbReference>
<evidence type="ECO:0000313" key="5">
    <source>
        <dbReference type="Proteomes" id="UP001295444"/>
    </source>
</evidence>
<keyword evidence="3" id="KW-0732">Signal</keyword>
<feature type="region of interest" description="Disordered" evidence="1">
    <location>
        <begin position="182"/>
        <end position="207"/>
    </location>
</feature>
<keyword evidence="2" id="KW-0812">Transmembrane</keyword>
<proteinExistence type="predicted"/>
<feature type="compositionally biased region" description="Low complexity" evidence="1">
    <location>
        <begin position="187"/>
        <end position="200"/>
    </location>
</feature>
<reference evidence="4" key="1">
    <citation type="submission" date="2022-03" db="EMBL/GenBank/DDBJ databases">
        <authorList>
            <person name="Alioto T."/>
            <person name="Alioto T."/>
            <person name="Gomez Garrido J."/>
        </authorList>
    </citation>
    <scope>NUCLEOTIDE SEQUENCE</scope>
</reference>
<keyword evidence="2" id="KW-0472">Membrane</keyword>
<evidence type="ECO:0000313" key="4">
    <source>
        <dbReference type="EMBL" id="CAH2301264.1"/>
    </source>
</evidence>
<feature type="transmembrane region" description="Helical" evidence="2">
    <location>
        <begin position="216"/>
        <end position="236"/>
    </location>
</feature>
<keyword evidence="2" id="KW-1133">Transmembrane helix</keyword>